<keyword evidence="6 13" id="KW-0067">ATP-binding</keyword>
<evidence type="ECO:0000256" key="6">
    <source>
        <dbReference type="ARBA" id="ARBA00022840"/>
    </source>
</evidence>
<dbReference type="GO" id="GO:0008233">
    <property type="term" value="F:peptidase activity"/>
    <property type="evidence" value="ECO:0007669"/>
    <property type="project" value="InterPro"/>
</dbReference>
<sequence length="719" mass="78131">MTSHIKLDGTQATGGELLECLRVVARAHDHDITREAALAGLPLEEGELTPGVFARAAARAGLTSRQARCSLARLNPQLFPVILLLEPGRACVLLWLDVKQRLARVIYPELGEAAVEVPIDELHARYSGRAIYARPKHRFDARTPEVRQHKQRHWFWGVVLENRKLYRDVLVGSVMINLFAIAMPMFVMNVYDRVVPNQATETLWALAAGIFLVLCADLALRLTRNAFVDLAASRADVKLSSALLQRVLGMRLEARPASTGSFASTLHSFESVRAFIGSATVVGLVDLPFVILFGAIIALISPPLVIPIVVGIAFVLLYALAAQGKMHELSETTWRVGAQRNATLIESLANLETVKTLRAEGRIQGAWEKATAFLSRTSAQMRLLGSSVGSVAMWAQQTVAVAIIIVGVYLIIEGELTQGGLIAAYLLSSRAMAPVSQAAALMGQYHNASTALASLNEVMQKPEERPEGRHFVSRPQVRGQLELRGVTLRYPNEEREALRDVSVKIRAGEKVAILGRVGSGKSTLNKLLQGLYQPTNGAVMVDGVDIRQFDPVELRRQIGYVPQDIALFYGSLRDNIVAAGGSDGVDDEALLRAIQLSGLEEMVNGHPQGVELQVGERGELLSGGQRQAVAIARALVNDPQILLLDEPTSAMDHTSEEAFKRALSEYAVHRTMVIVTHRTSLLSLVDRIVVIDGGKIVADGPKDQVIEALRKGQVGRAAG</sequence>
<evidence type="ECO:0000256" key="3">
    <source>
        <dbReference type="ARBA" id="ARBA00022475"/>
    </source>
</evidence>
<dbReference type="SUPFAM" id="SSF52540">
    <property type="entry name" value="P-loop containing nucleoside triphosphate hydrolases"/>
    <property type="match status" value="1"/>
</dbReference>
<keyword evidence="5" id="KW-0547">Nucleotide-binding</keyword>
<dbReference type="SMART" id="SM00382">
    <property type="entry name" value="AAA"/>
    <property type="match status" value="1"/>
</dbReference>
<dbReference type="GO" id="GO:0006508">
    <property type="term" value="P:proteolysis"/>
    <property type="evidence" value="ECO:0007669"/>
    <property type="project" value="InterPro"/>
</dbReference>
<dbReference type="InterPro" id="IPR003439">
    <property type="entry name" value="ABC_transporter-like_ATP-bd"/>
</dbReference>
<keyword evidence="3" id="KW-1003">Cell membrane</keyword>
<dbReference type="GO" id="GO:0016887">
    <property type="term" value="F:ATP hydrolysis activity"/>
    <property type="evidence" value="ECO:0007669"/>
    <property type="project" value="InterPro"/>
</dbReference>
<dbReference type="NCBIfam" id="TIGR03375">
    <property type="entry name" value="type_I_sec_LssB"/>
    <property type="match status" value="1"/>
</dbReference>
<feature type="domain" description="ABC transporter" evidence="10">
    <location>
        <begin position="481"/>
        <end position="718"/>
    </location>
</feature>
<dbReference type="CDD" id="cd18587">
    <property type="entry name" value="ABC_6TM_LapB_like"/>
    <property type="match status" value="1"/>
</dbReference>
<evidence type="ECO:0000313" key="14">
    <source>
        <dbReference type="Proteomes" id="UP000294489"/>
    </source>
</evidence>
<keyword evidence="8 9" id="KW-0472">Membrane</keyword>
<evidence type="ECO:0000256" key="9">
    <source>
        <dbReference type="SAM" id="Phobius"/>
    </source>
</evidence>
<dbReference type="InterPro" id="IPR005074">
    <property type="entry name" value="Peptidase_C39"/>
</dbReference>
<evidence type="ECO:0000256" key="7">
    <source>
        <dbReference type="ARBA" id="ARBA00022989"/>
    </source>
</evidence>
<evidence type="ECO:0000313" key="13">
    <source>
        <dbReference type="EMBL" id="TDX30249.1"/>
    </source>
</evidence>
<dbReference type="GO" id="GO:0005524">
    <property type="term" value="F:ATP binding"/>
    <property type="evidence" value="ECO:0007669"/>
    <property type="project" value="UniProtKB-KW"/>
</dbReference>
<dbReference type="Gene3D" id="3.90.70.10">
    <property type="entry name" value="Cysteine proteinases"/>
    <property type="match status" value="1"/>
</dbReference>
<dbReference type="AlphaFoldDB" id="A0A4R8G4Z5"/>
<dbReference type="PROSITE" id="PS50893">
    <property type="entry name" value="ABC_TRANSPORTER_2"/>
    <property type="match status" value="1"/>
</dbReference>
<organism evidence="13 14">
    <name type="scientific">Modicisalibacter xianhensis</name>
    <dbReference type="NCBI Taxonomy" id="442341"/>
    <lineage>
        <taxon>Bacteria</taxon>
        <taxon>Pseudomonadati</taxon>
        <taxon>Pseudomonadota</taxon>
        <taxon>Gammaproteobacteria</taxon>
        <taxon>Oceanospirillales</taxon>
        <taxon>Halomonadaceae</taxon>
        <taxon>Modicisalibacter</taxon>
    </lineage>
</organism>
<dbReference type="PANTHER" id="PTHR24221:SF248">
    <property type="entry name" value="ABC TRANSPORTER TRANSMEMBRANE REGION"/>
    <property type="match status" value="1"/>
</dbReference>
<evidence type="ECO:0000259" key="10">
    <source>
        <dbReference type="PROSITE" id="PS50893"/>
    </source>
</evidence>
<feature type="domain" description="Peptidase C39" evidence="12">
    <location>
        <begin position="11"/>
        <end position="133"/>
    </location>
</feature>
<dbReference type="Pfam" id="PF00664">
    <property type="entry name" value="ABC_membrane"/>
    <property type="match status" value="1"/>
</dbReference>
<feature type="transmembrane region" description="Helical" evidence="9">
    <location>
        <begin position="304"/>
        <end position="321"/>
    </location>
</feature>
<evidence type="ECO:0000256" key="5">
    <source>
        <dbReference type="ARBA" id="ARBA00022741"/>
    </source>
</evidence>
<dbReference type="InterPro" id="IPR027417">
    <property type="entry name" value="P-loop_NTPase"/>
</dbReference>
<dbReference type="PROSITE" id="PS00211">
    <property type="entry name" value="ABC_TRANSPORTER_1"/>
    <property type="match status" value="1"/>
</dbReference>
<dbReference type="InterPro" id="IPR003593">
    <property type="entry name" value="AAA+_ATPase"/>
</dbReference>
<dbReference type="InterPro" id="IPR017871">
    <property type="entry name" value="ABC_transporter-like_CS"/>
</dbReference>
<reference evidence="13 14" key="1">
    <citation type="submission" date="2019-03" db="EMBL/GenBank/DDBJ databases">
        <title>Freshwater and sediment microbial communities from various areas in North America, analyzing microbe dynamics in response to fracking.</title>
        <authorList>
            <person name="Lamendella R."/>
        </authorList>
    </citation>
    <scope>NUCLEOTIDE SEQUENCE [LARGE SCALE GENOMIC DNA]</scope>
    <source>
        <strain evidence="13 14">6_TX</strain>
    </source>
</reference>
<name>A0A4R8G4Z5_9GAMM</name>
<comment type="subcellular location">
    <subcellularLocation>
        <location evidence="1">Cell membrane</location>
        <topology evidence="1">Multi-pass membrane protein</topology>
    </subcellularLocation>
</comment>
<dbReference type="Gene3D" id="1.20.1560.10">
    <property type="entry name" value="ABC transporter type 1, transmembrane domain"/>
    <property type="match status" value="1"/>
</dbReference>
<dbReference type="Pfam" id="PF00005">
    <property type="entry name" value="ABC_tran"/>
    <property type="match status" value="1"/>
</dbReference>
<dbReference type="InterPro" id="IPR017750">
    <property type="entry name" value="ATPase_T1SS"/>
</dbReference>
<gene>
    <name evidence="13" type="ORF">DFO67_10535</name>
</gene>
<evidence type="ECO:0000256" key="4">
    <source>
        <dbReference type="ARBA" id="ARBA00022692"/>
    </source>
</evidence>
<dbReference type="PROSITE" id="PS50929">
    <property type="entry name" value="ABC_TM1F"/>
    <property type="match status" value="1"/>
</dbReference>
<evidence type="ECO:0000256" key="1">
    <source>
        <dbReference type="ARBA" id="ARBA00004651"/>
    </source>
</evidence>
<dbReference type="GO" id="GO:0034040">
    <property type="term" value="F:ATPase-coupled lipid transmembrane transporter activity"/>
    <property type="evidence" value="ECO:0007669"/>
    <property type="project" value="TreeGrafter"/>
</dbReference>
<protein>
    <submittedName>
        <fullName evidence="13">ATP-binding cassette subfamily C protein LapB</fullName>
    </submittedName>
</protein>
<dbReference type="SUPFAM" id="SSF90123">
    <property type="entry name" value="ABC transporter transmembrane region"/>
    <property type="match status" value="1"/>
</dbReference>
<dbReference type="RefSeq" id="WP_243836108.1">
    <property type="nucleotide sequence ID" value="NZ_SOEC01000005.1"/>
</dbReference>
<feature type="transmembrane region" description="Helical" evidence="9">
    <location>
        <begin position="203"/>
        <end position="220"/>
    </location>
</feature>
<evidence type="ECO:0000256" key="2">
    <source>
        <dbReference type="ARBA" id="ARBA00022448"/>
    </source>
</evidence>
<evidence type="ECO:0000259" key="11">
    <source>
        <dbReference type="PROSITE" id="PS50929"/>
    </source>
</evidence>
<dbReference type="CDD" id="cd03245">
    <property type="entry name" value="ABCC_bacteriocin_exporters"/>
    <property type="match status" value="1"/>
</dbReference>
<comment type="caution">
    <text evidence="13">The sequence shown here is derived from an EMBL/GenBank/DDBJ whole genome shotgun (WGS) entry which is preliminary data.</text>
</comment>
<keyword evidence="2" id="KW-0813">Transport</keyword>
<evidence type="ECO:0000256" key="8">
    <source>
        <dbReference type="ARBA" id="ARBA00023136"/>
    </source>
</evidence>
<proteinExistence type="predicted"/>
<dbReference type="GO" id="GO:0140359">
    <property type="term" value="F:ABC-type transporter activity"/>
    <property type="evidence" value="ECO:0007669"/>
    <property type="project" value="InterPro"/>
</dbReference>
<dbReference type="InterPro" id="IPR036640">
    <property type="entry name" value="ABC1_TM_sf"/>
</dbReference>
<feature type="domain" description="ABC transmembrane type-1" evidence="11">
    <location>
        <begin position="169"/>
        <end position="447"/>
    </location>
</feature>
<dbReference type="InterPro" id="IPR039421">
    <property type="entry name" value="Type_1_exporter"/>
</dbReference>
<dbReference type="PANTHER" id="PTHR24221">
    <property type="entry name" value="ATP-BINDING CASSETTE SUB-FAMILY B"/>
    <property type="match status" value="1"/>
</dbReference>
<dbReference type="EMBL" id="SOEC01000005">
    <property type="protein sequence ID" value="TDX30249.1"/>
    <property type="molecule type" value="Genomic_DNA"/>
</dbReference>
<feature type="transmembrane region" description="Helical" evidence="9">
    <location>
        <begin position="391"/>
        <end position="412"/>
    </location>
</feature>
<feature type="transmembrane region" description="Helical" evidence="9">
    <location>
        <begin position="169"/>
        <end position="191"/>
    </location>
</feature>
<evidence type="ECO:0000259" key="12">
    <source>
        <dbReference type="PROSITE" id="PS50990"/>
    </source>
</evidence>
<dbReference type="PROSITE" id="PS50990">
    <property type="entry name" value="PEPTIDASE_C39"/>
    <property type="match status" value="1"/>
</dbReference>
<dbReference type="FunFam" id="3.40.50.300:FF:000299">
    <property type="entry name" value="ABC transporter ATP-binding protein/permease"/>
    <property type="match status" value="1"/>
</dbReference>
<dbReference type="InterPro" id="IPR011527">
    <property type="entry name" value="ABC1_TM_dom"/>
</dbReference>
<keyword evidence="7 9" id="KW-1133">Transmembrane helix</keyword>
<dbReference type="GO" id="GO:0005886">
    <property type="term" value="C:plasma membrane"/>
    <property type="evidence" value="ECO:0007669"/>
    <property type="project" value="UniProtKB-SubCell"/>
</dbReference>
<feature type="transmembrane region" description="Helical" evidence="9">
    <location>
        <begin position="274"/>
        <end position="298"/>
    </location>
</feature>
<dbReference type="Gene3D" id="3.40.50.300">
    <property type="entry name" value="P-loop containing nucleotide triphosphate hydrolases"/>
    <property type="match status" value="1"/>
</dbReference>
<keyword evidence="4 9" id="KW-0812">Transmembrane</keyword>
<accession>A0A4R8G4Z5</accession>
<dbReference type="Proteomes" id="UP000294489">
    <property type="component" value="Unassembled WGS sequence"/>
</dbReference>